<proteinExistence type="predicted"/>
<dbReference type="EMBL" id="JABRWJ010000010">
    <property type="protein sequence ID" value="NRF71200.1"/>
    <property type="molecule type" value="Genomic_DNA"/>
</dbReference>
<organism evidence="2 3">
    <name type="scientific">Pseudaquabacterium terrae</name>
    <dbReference type="NCBI Taxonomy" id="2732868"/>
    <lineage>
        <taxon>Bacteria</taxon>
        <taxon>Pseudomonadati</taxon>
        <taxon>Pseudomonadota</taxon>
        <taxon>Betaproteobacteria</taxon>
        <taxon>Burkholderiales</taxon>
        <taxon>Sphaerotilaceae</taxon>
        <taxon>Pseudaquabacterium</taxon>
    </lineage>
</organism>
<feature type="chain" id="PRO_5047505253" description="Copper resistance protein" evidence="1">
    <location>
        <begin position="31"/>
        <end position="144"/>
    </location>
</feature>
<evidence type="ECO:0008006" key="4">
    <source>
        <dbReference type="Google" id="ProtNLM"/>
    </source>
</evidence>
<name>A0ABX2ERQ0_9BURK</name>
<evidence type="ECO:0000313" key="2">
    <source>
        <dbReference type="EMBL" id="NRF71200.1"/>
    </source>
</evidence>
<dbReference type="RefSeq" id="WP_173131876.1">
    <property type="nucleotide sequence ID" value="NZ_JABRWJ010000010.1"/>
</dbReference>
<dbReference type="Proteomes" id="UP000737171">
    <property type="component" value="Unassembled WGS sequence"/>
</dbReference>
<reference evidence="2 3" key="1">
    <citation type="submission" date="2020-05" db="EMBL/GenBank/DDBJ databases">
        <title>Aquincola sp. isolate from soil.</title>
        <authorList>
            <person name="Han J."/>
            <person name="Kim D.-U."/>
        </authorList>
    </citation>
    <scope>NUCLEOTIDE SEQUENCE [LARGE SCALE GENOMIC DNA]</scope>
    <source>
        <strain evidence="2 3">S2</strain>
    </source>
</reference>
<sequence length="144" mass="14727">MSMTRSLNRSIARLLACVLLLAQLAVSAYACPNLATMSARVAMTDVGGVADDAGIQSGSSAMPGCMGMGALDQESANLCAEHCKLGQQSHEVPAVSVPLPLLTALYAVPLTPIEGPPSRPAAARIDALVAASPPLAVLLCVYRI</sequence>
<feature type="signal peptide" evidence="1">
    <location>
        <begin position="1"/>
        <end position="30"/>
    </location>
</feature>
<gene>
    <name evidence="2" type="ORF">HLB44_29825</name>
</gene>
<evidence type="ECO:0000256" key="1">
    <source>
        <dbReference type="SAM" id="SignalP"/>
    </source>
</evidence>
<evidence type="ECO:0000313" key="3">
    <source>
        <dbReference type="Proteomes" id="UP000737171"/>
    </source>
</evidence>
<comment type="caution">
    <text evidence="2">The sequence shown here is derived from an EMBL/GenBank/DDBJ whole genome shotgun (WGS) entry which is preliminary data.</text>
</comment>
<accession>A0ABX2ERQ0</accession>
<keyword evidence="3" id="KW-1185">Reference proteome</keyword>
<keyword evidence="1" id="KW-0732">Signal</keyword>
<dbReference type="PROSITE" id="PS51257">
    <property type="entry name" value="PROKAR_LIPOPROTEIN"/>
    <property type="match status" value="1"/>
</dbReference>
<protein>
    <recommendedName>
        <fullName evidence="4">Copper resistance protein</fullName>
    </recommendedName>
</protein>